<feature type="domain" description="Reticulon" evidence="7">
    <location>
        <begin position="34"/>
        <end position="217"/>
    </location>
</feature>
<feature type="transmembrane region" description="Helical" evidence="6">
    <location>
        <begin position="43"/>
        <end position="60"/>
    </location>
</feature>
<dbReference type="Pfam" id="PF02453">
    <property type="entry name" value="Reticulon"/>
    <property type="match status" value="1"/>
</dbReference>
<sequence>MASSFSDSDNVHAPRARLFGRERPIHAALGGGKFADVLLWRDRRTSAAIMVAVAVVWFLFEVVEYSFISLVCHLFITTMLLIFIWSTMADFFHWTPPNIPQLVLRDSTFTQVAITIHDKLNKFLGTLFYIACGEEPRFFLLAIASLFMLSLIGNYISTVNLLFLGLICMETLPLLYEIYEEEVDELANKITWRMRRKYREFEASILRKVPRGTSKYE</sequence>
<keyword evidence="9" id="KW-1185">Reference proteome</keyword>
<gene>
    <name evidence="8" type="ORF">LIER_23744</name>
</gene>
<dbReference type="EMBL" id="BAABME010006753">
    <property type="protein sequence ID" value="GAA0169209.1"/>
    <property type="molecule type" value="Genomic_DNA"/>
</dbReference>
<dbReference type="PANTHER" id="PTHR10994:SF85">
    <property type="entry name" value="RETICULON-LIKE PROTEIN B9"/>
    <property type="match status" value="1"/>
</dbReference>
<dbReference type="Proteomes" id="UP001454036">
    <property type="component" value="Unassembled WGS sequence"/>
</dbReference>
<name>A0AAV3QZZ8_LITER</name>
<evidence type="ECO:0000256" key="1">
    <source>
        <dbReference type="ARBA" id="ARBA00004477"/>
    </source>
</evidence>
<evidence type="ECO:0000256" key="4">
    <source>
        <dbReference type="ARBA" id="ARBA00022989"/>
    </source>
</evidence>
<comment type="caution">
    <text evidence="8">The sequence shown here is derived from an EMBL/GenBank/DDBJ whole genome shotgun (WGS) entry which is preliminary data.</text>
</comment>
<keyword evidence="5 6" id="KW-0472">Membrane</keyword>
<dbReference type="GO" id="GO:0005789">
    <property type="term" value="C:endoplasmic reticulum membrane"/>
    <property type="evidence" value="ECO:0007669"/>
    <property type="project" value="UniProtKB-SubCell"/>
</dbReference>
<dbReference type="GO" id="GO:0009617">
    <property type="term" value="P:response to bacterium"/>
    <property type="evidence" value="ECO:0007669"/>
    <property type="project" value="InterPro"/>
</dbReference>
<keyword evidence="2 6" id="KW-0812">Transmembrane</keyword>
<dbReference type="InterPro" id="IPR045064">
    <property type="entry name" value="Reticulon-like"/>
</dbReference>
<organism evidence="8 9">
    <name type="scientific">Lithospermum erythrorhizon</name>
    <name type="common">Purple gromwell</name>
    <name type="synonym">Lithospermum officinale var. erythrorhizon</name>
    <dbReference type="NCBI Taxonomy" id="34254"/>
    <lineage>
        <taxon>Eukaryota</taxon>
        <taxon>Viridiplantae</taxon>
        <taxon>Streptophyta</taxon>
        <taxon>Embryophyta</taxon>
        <taxon>Tracheophyta</taxon>
        <taxon>Spermatophyta</taxon>
        <taxon>Magnoliopsida</taxon>
        <taxon>eudicotyledons</taxon>
        <taxon>Gunneridae</taxon>
        <taxon>Pentapetalae</taxon>
        <taxon>asterids</taxon>
        <taxon>lamiids</taxon>
        <taxon>Boraginales</taxon>
        <taxon>Boraginaceae</taxon>
        <taxon>Boraginoideae</taxon>
        <taxon>Lithospermeae</taxon>
        <taxon>Lithospermum</taxon>
    </lineage>
</organism>
<evidence type="ECO:0000256" key="3">
    <source>
        <dbReference type="ARBA" id="ARBA00022824"/>
    </source>
</evidence>
<accession>A0AAV3QZZ8</accession>
<keyword evidence="4 6" id="KW-1133">Transmembrane helix</keyword>
<reference evidence="8 9" key="1">
    <citation type="submission" date="2024-01" db="EMBL/GenBank/DDBJ databases">
        <title>The complete chloroplast genome sequence of Lithospermum erythrorhizon: insights into the phylogenetic relationship among Boraginaceae species and the maternal lineages of purple gromwells.</title>
        <authorList>
            <person name="Okada T."/>
            <person name="Watanabe K."/>
        </authorList>
    </citation>
    <scope>NUCLEOTIDE SEQUENCE [LARGE SCALE GENOMIC DNA]</scope>
</reference>
<protein>
    <recommendedName>
        <fullName evidence="6">Reticulon-like protein</fullName>
    </recommendedName>
</protein>
<dbReference type="PROSITE" id="PS50845">
    <property type="entry name" value="RETICULON"/>
    <property type="match status" value="1"/>
</dbReference>
<evidence type="ECO:0000313" key="9">
    <source>
        <dbReference type="Proteomes" id="UP001454036"/>
    </source>
</evidence>
<dbReference type="PANTHER" id="PTHR10994">
    <property type="entry name" value="RETICULON"/>
    <property type="match status" value="1"/>
</dbReference>
<comment type="subcellular location">
    <subcellularLocation>
        <location evidence="1 6">Endoplasmic reticulum membrane</location>
        <topology evidence="1 6">Multi-pass membrane protein</topology>
    </subcellularLocation>
</comment>
<evidence type="ECO:0000256" key="5">
    <source>
        <dbReference type="ARBA" id="ARBA00023136"/>
    </source>
</evidence>
<evidence type="ECO:0000256" key="6">
    <source>
        <dbReference type="RuleBase" id="RU363132"/>
    </source>
</evidence>
<evidence type="ECO:0000313" key="8">
    <source>
        <dbReference type="EMBL" id="GAA0169209.1"/>
    </source>
</evidence>
<dbReference type="InterPro" id="IPR003388">
    <property type="entry name" value="Reticulon"/>
</dbReference>
<evidence type="ECO:0000259" key="7">
    <source>
        <dbReference type="PROSITE" id="PS50845"/>
    </source>
</evidence>
<proteinExistence type="predicted"/>
<keyword evidence="3 6" id="KW-0256">Endoplasmic reticulum</keyword>
<dbReference type="AlphaFoldDB" id="A0AAV3QZZ8"/>
<feature type="transmembrane region" description="Helical" evidence="6">
    <location>
        <begin position="66"/>
        <end position="85"/>
    </location>
</feature>
<evidence type="ECO:0000256" key="2">
    <source>
        <dbReference type="ARBA" id="ARBA00022692"/>
    </source>
</evidence>